<keyword evidence="4" id="KW-1185">Reference proteome</keyword>
<dbReference type="InterPro" id="IPR050982">
    <property type="entry name" value="Auxin_biosynth/cation_transpt"/>
</dbReference>
<proteinExistence type="predicted"/>
<dbReference type="AlphaFoldDB" id="A0AAE3LG96"/>
<dbReference type="PANTHER" id="PTHR43539:SF78">
    <property type="entry name" value="FLAVIN-CONTAINING MONOOXYGENASE"/>
    <property type="match status" value="1"/>
</dbReference>
<dbReference type="PANTHER" id="PTHR43539">
    <property type="entry name" value="FLAVIN-BINDING MONOOXYGENASE-LIKE PROTEIN (AFU_ORTHOLOGUE AFUA_4G09220)"/>
    <property type="match status" value="1"/>
</dbReference>
<dbReference type="RefSeq" id="WP_315910389.1">
    <property type="nucleotide sequence ID" value="NZ_JAOPKC010000036.1"/>
</dbReference>
<dbReference type="InterPro" id="IPR036188">
    <property type="entry name" value="FAD/NAD-bd_sf"/>
</dbReference>
<name>A0AAE3LG96_9EURY</name>
<evidence type="ECO:0000256" key="1">
    <source>
        <dbReference type="ARBA" id="ARBA00023002"/>
    </source>
</evidence>
<evidence type="ECO:0000313" key="5">
    <source>
        <dbReference type="Proteomes" id="UP001209746"/>
    </source>
</evidence>
<evidence type="ECO:0000313" key="3">
    <source>
        <dbReference type="EMBL" id="MCU4728565.1"/>
    </source>
</evidence>
<keyword evidence="1" id="KW-0560">Oxidoreductase</keyword>
<evidence type="ECO:0000313" key="4">
    <source>
        <dbReference type="Proteomes" id="UP001208186"/>
    </source>
</evidence>
<dbReference type="GO" id="GO:0050660">
    <property type="term" value="F:flavin adenine dinucleotide binding"/>
    <property type="evidence" value="ECO:0007669"/>
    <property type="project" value="TreeGrafter"/>
</dbReference>
<organism evidence="3 5">
    <name type="scientific">Halapricum hydrolyticum</name>
    <dbReference type="NCBI Taxonomy" id="2979991"/>
    <lineage>
        <taxon>Archaea</taxon>
        <taxon>Methanobacteriati</taxon>
        <taxon>Methanobacteriota</taxon>
        <taxon>Stenosarchaea group</taxon>
        <taxon>Halobacteria</taxon>
        <taxon>Halobacteriales</taxon>
        <taxon>Haloarculaceae</taxon>
        <taxon>Halapricum</taxon>
    </lineage>
</organism>
<dbReference type="EMBL" id="JAOPKD010000032">
    <property type="protein sequence ID" value="MCU4728565.1"/>
    <property type="molecule type" value="Genomic_DNA"/>
</dbReference>
<dbReference type="Gene3D" id="3.50.50.60">
    <property type="entry name" value="FAD/NAD(P)-binding domain"/>
    <property type="match status" value="1"/>
</dbReference>
<gene>
    <name evidence="3" type="ORF">OB914_16570</name>
    <name evidence="2" type="ORF">OB916_16490</name>
</gene>
<comment type="caution">
    <text evidence="3">The sequence shown here is derived from an EMBL/GenBank/DDBJ whole genome shotgun (WGS) entry which is preliminary data.</text>
</comment>
<evidence type="ECO:0000313" key="2">
    <source>
        <dbReference type="EMBL" id="MCU4719643.1"/>
    </source>
</evidence>
<dbReference type="Proteomes" id="UP001208186">
    <property type="component" value="Unassembled WGS sequence"/>
</dbReference>
<dbReference type="Proteomes" id="UP001209746">
    <property type="component" value="Unassembled WGS sequence"/>
</dbReference>
<dbReference type="SUPFAM" id="SSF51905">
    <property type="entry name" value="FAD/NAD(P)-binding domain"/>
    <property type="match status" value="1"/>
</dbReference>
<sequence>MTEHRDVAVIGAGQAGLATSYYLTEAGCDHVVLERDRAGERWRSEKWDSFTLVTPNVMSRFPGFSYEGDESDGLLTCDEVAEYLETYVDRFDPPFMTGVEVLAVRKHDAADTVETTDTIHETTNVIVATGPFQRLRIPEFGAEFSSCSNPRRRRF</sequence>
<reference evidence="3" key="1">
    <citation type="submission" date="2023-02" db="EMBL/GenBank/DDBJ databases">
        <title>Enrichment on poylsaccharides allowed isolation of novel metabolic and taxonomic groups of Haloarchaea.</title>
        <authorList>
            <person name="Sorokin D.Y."/>
            <person name="Elcheninov A.G."/>
            <person name="Khizhniak T.V."/>
            <person name="Kolganova T.V."/>
            <person name="Kublanov I.V."/>
        </authorList>
    </citation>
    <scope>NUCLEOTIDE SEQUENCE</scope>
    <source>
        <strain evidence="2 4">HArc-curdl5-1</strain>
        <strain evidence="3">HArc-curdl7</strain>
    </source>
</reference>
<dbReference type="PRINTS" id="PR00469">
    <property type="entry name" value="PNDRDTASEII"/>
</dbReference>
<dbReference type="EMBL" id="JAOPKC010000036">
    <property type="protein sequence ID" value="MCU4719643.1"/>
    <property type="molecule type" value="Genomic_DNA"/>
</dbReference>
<dbReference type="Pfam" id="PF13738">
    <property type="entry name" value="Pyr_redox_3"/>
    <property type="match status" value="1"/>
</dbReference>
<protein>
    <submittedName>
        <fullName evidence="3">FAD-dependent oxidoreductase</fullName>
    </submittedName>
</protein>
<dbReference type="GO" id="GO:0004497">
    <property type="term" value="F:monooxygenase activity"/>
    <property type="evidence" value="ECO:0007669"/>
    <property type="project" value="TreeGrafter"/>
</dbReference>
<accession>A0AAE3LG96</accession>